<dbReference type="EMBL" id="JBHUPB010000015">
    <property type="protein sequence ID" value="MFD2970204.1"/>
    <property type="molecule type" value="Genomic_DNA"/>
</dbReference>
<reference evidence="2" key="1">
    <citation type="journal article" date="2019" name="Int. J. Syst. Evol. Microbiol.">
        <title>The Global Catalogue of Microorganisms (GCM) 10K type strain sequencing project: providing services to taxonomists for standard genome sequencing and annotation.</title>
        <authorList>
            <consortium name="The Broad Institute Genomics Platform"/>
            <consortium name="The Broad Institute Genome Sequencing Center for Infectious Disease"/>
            <person name="Wu L."/>
            <person name="Ma J."/>
        </authorList>
    </citation>
    <scope>NUCLEOTIDE SEQUENCE [LARGE SCALE GENOMIC DNA]</scope>
    <source>
        <strain evidence="2">KCTC 22814</strain>
    </source>
</reference>
<comment type="caution">
    <text evidence="1">The sequence shown here is derived from an EMBL/GenBank/DDBJ whole genome shotgun (WGS) entry which is preliminary data.</text>
</comment>
<keyword evidence="2" id="KW-1185">Reference proteome</keyword>
<sequence length="52" mass="5784">MKTKNNNNSKITDRLPVVELSLEEQIETDGGGDRNDDKHGGFWDKLVSILVG</sequence>
<proteinExistence type="predicted"/>
<evidence type="ECO:0008006" key="3">
    <source>
        <dbReference type="Google" id="ProtNLM"/>
    </source>
</evidence>
<dbReference type="RefSeq" id="WP_320183685.1">
    <property type="nucleotide sequence ID" value="NZ_CP138332.1"/>
</dbReference>
<dbReference type="Proteomes" id="UP001597525">
    <property type="component" value="Unassembled WGS sequence"/>
</dbReference>
<organism evidence="1 2">
    <name type="scientific">Sphingobacterium bambusae</name>
    <dbReference type="NCBI Taxonomy" id="662858"/>
    <lineage>
        <taxon>Bacteria</taxon>
        <taxon>Pseudomonadati</taxon>
        <taxon>Bacteroidota</taxon>
        <taxon>Sphingobacteriia</taxon>
        <taxon>Sphingobacteriales</taxon>
        <taxon>Sphingobacteriaceae</taxon>
        <taxon>Sphingobacterium</taxon>
    </lineage>
</organism>
<name>A0ABW6BP07_9SPHI</name>
<accession>A0ABW6BP07</accession>
<evidence type="ECO:0000313" key="2">
    <source>
        <dbReference type="Proteomes" id="UP001597525"/>
    </source>
</evidence>
<gene>
    <name evidence="1" type="ORF">ACFS7Y_22625</name>
</gene>
<evidence type="ECO:0000313" key="1">
    <source>
        <dbReference type="EMBL" id="MFD2970204.1"/>
    </source>
</evidence>
<protein>
    <recommendedName>
        <fullName evidence="3">Bacteriocin</fullName>
    </recommendedName>
</protein>